<evidence type="ECO:0000256" key="1">
    <source>
        <dbReference type="SAM" id="MobiDB-lite"/>
    </source>
</evidence>
<accession>A0A4Y2MXJ8</accession>
<dbReference type="AlphaFoldDB" id="A0A4Y2MXJ8"/>
<sequence>MTSHCEMGPAVRRRSHRFNRCRRARQANNGQEIRHGAAGGRYYSQKSQSERRTHCTGVGNIRWKWPFHRPSPTGLSQIVFTMGSLFFDFRKQRR</sequence>
<organism evidence="2 3">
    <name type="scientific">Araneus ventricosus</name>
    <name type="common">Orbweaver spider</name>
    <name type="synonym">Epeira ventricosa</name>
    <dbReference type="NCBI Taxonomy" id="182803"/>
    <lineage>
        <taxon>Eukaryota</taxon>
        <taxon>Metazoa</taxon>
        <taxon>Ecdysozoa</taxon>
        <taxon>Arthropoda</taxon>
        <taxon>Chelicerata</taxon>
        <taxon>Arachnida</taxon>
        <taxon>Araneae</taxon>
        <taxon>Araneomorphae</taxon>
        <taxon>Entelegynae</taxon>
        <taxon>Araneoidea</taxon>
        <taxon>Araneidae</taxon>
        <taxon>Araneus</taxon>
    </lineage>
</organism>
<dbReference type="Proteomes" id="UP000499080">
    <property type="component" value="Unassembled WGS sequence"/>
</dbReference>
<proteinExistence type="predicted"/>
<keyword evidence="3" id="KW-1185">Reference proteome</keyword>
<name>A0A4Y2MXJ8_ARAVE</name>
<evidence type="ECO:0000313" key="2">
    <source>
        <dbReference type="EMBL" id="GBN31815.1"/>
    </source>
</evidence>
<gene>
    <name evidence="2" type="ORF">AVEN_83496_1</name>
</gene>
<dbReference type="EMBL" id="BGPR01284510">
    <property type="protein sequence ID" value="GBN31815.1"/>
    <property type="molecule type" value="Genomic_DNA"/>
</dbReference>
<feature type="region of interest" description="Disordered" evidence="1">
    <location>
        <begin position="1"/>
        <end position="51"/>
    </location>
</feature>
<evidence type="ECO:0000313" key="3">
    <source>
        <dbReference type="Proteomes" id="UP000499080"/>
    </source>
</evidence>
<protein>
    <submittedName>
        <fullName evidence="2">Uncharacterized protein</fullName>
    </submittedName>
</protein>
<feature type="compositionally biased region" description="Basic residues" evidence="1">
    <location>
        <begin position="11"/>
        <end position="25"/>
    </location>
</feature>
<comment type="caution">
    <text evidence="2">The sequence shown here is derived from an EMBL/GenBank/DDBJ whole genome shotgun (WGS) entry which is preliminary data.</text>
</comment>
<reference evidence="2 3" key="1">
    <citation type="journal article" date="2019" name="Sci. Rep.">
        <title>Orb-weaving spider Araneus ventricosus genome elucidates the spidroin gene catalogue.</title>
        <authorList>
            <person name="Kono N."/>
            <person name="Nakamura H."/>
            <person name="Ohtoshi R."/>
            <person name="Moran D.A.P."/>
            <person name="Shinohara A."/>
            <person name="Yoshida Y."/>
            <person name="Fujiwara M."/>
            <person name="Mori M."/>
            <person name="Tomita M."/>
            <person name="Arakawa K."/>
        </authorList>
    </citation>
    <scope>NUCLEOTIDE SEQUENCE [LARGE SCALE GENOMIC DNA]</scope>
</reference>